<dbReference type="HOGENOM" id="CLU_1003825_0_0_11"/>
<dbReference type="InterPro" id="IPR041916">
    <property type="entry name" value="Anti_sigma_zinc_sf"/>
</dbReference>
<evidence type="ECO:0000313" key="4">
    <source>
        <dbReference type="EMBL" id="CAJ64714.1"/>
    </source>
</evidence>
<dbReference type="Proteomes" id="UP000000657">
    <property type="component" value="Chromosome"/>
</dbReference>
<evidence type="ECO:0000313" key="5">
    <source>
        <dbReference type="Proteomes" id="UP000000657"/>
    </source>
</evidence>
<accession>Q0RCW0</accession>
<dbReference type="OrthoDB" id="3743969at2"/>
<evidence type="ECO:0000256" key="3">
    <source>
        <dbReference type="SAM" id="MobiDB-lite"/>
    </source>
</evidence>
<evidence type="ECO:0008006" key="6">
    <source>
        <dbReference type="Google" id="ProtNLM"/>
    </source>
</evidence>
<name>Q0RCW0_FRAAA</name>
<sequence length="251" mass="26241">MTEHLGDRVSPLIDHQLDHDARDRALAHLAVCVDCQREVVALRQVKARLVALDDPALPDDVAARLLRIGAGMPGPARPDPGVPGVGEPWPSRSAVGDPRLSPSPPPSRPDATGHGRPAAQPIDRVASRRRSRRGSAEASGRTRHGSRTAPRGAGRRQGARPGGSHDRLRRPSSPPRPGQGRSSMRRTLLGSAALLMIAVTGAAISDGRGNARPAGPIAVPTVSSVVAPGSPAGGSLRLIPMFAPMKVSLRR</sequence>
<evidence type="ECO:0000256" key="2">
    <source>
        <dbReference type="ARBA" id="ARBA00023163"/>
    </source>
</evidence>
<keyword evidence="1" id="KW-0805">Transcription regulation</keyword>
<dbReference type="STRING" id="326424.FRAAL6090"/>
<dbReference type="AlphaFoldDB" id="Q0RCW0"/>
<dbReference type="EMBL" id="CT573213">
    <property type="protein sequence ID" value="CAJ64714.1"/>
    <property type="molecule type" value="Genomic_DNA"/>
</dbReference>
<dbReference type="Gene3D" id="1.10.10.1320">
    <property type="entry name" value="Anti-sigma factor, zinc-finger domain"/>
    <property type="match status" value="1"/>
</dbReference>
<keyword evidence="2" id="KW-0804">Transcription</keyword>
<protein>
    <recommendedName>
        <fullName evidence="6">Zinc-finger domain-containing protein</fullName>
    </recommendedName>
</protein>
<gene>
    <name evidence="4" type="ordered locus">FRAAL6090</name>
</gene>
<dbReference type="KEGG" id="fal:FRAAL6090"/>
<feature type="region of interest" description="Disordered" evidence="3">
    <location>
        <begin position="71"/>
        <end position="183"/>
    </location>
</feature>
<evidence type="ECO:0000256" key="1">
    <source>
        <dbReference type="ARBA" id="ARBA00023015"/>
    </source>
</evidence>
<organism evidence="4 5">
    <name type="scientific">Frankia alni (strain DSM 45986 / CECT 9034 / ACN14a)</name>
    <dbReference type="NCBI Taxonomy" id="326424"/>
    <lineage>
        <taxon>Bacteria</taxon>
        <taxon>Bacillati</taxon>
        <taxon>Actinomycetota</taxon>
        <taxon>Actinomycetes</taxon>
        <taxon>Frankiales</taxon>
        <taxon>Frankiaceae</taxon>
        <taxon>Frankia</taxon>
    </lineage>
</organism>
<reference evidence="4 5" key="1">
    <citation type="journal article" date="2007" name="Genome Res.">
        <title>Genome characteristics of facultatively symbiotic Frankia sp. strains reflect host range and host plant biogeography.</title>
        <authorList>
            <person name="Normand P."/>
            <person name="Lapierre P."/>
            <person name="Tisa L.S."/>
            <person name="Gogarten J.P."/>
            <person name="Alloisio N."/>
            <person name="Bagnarol E."/>
            <person name="Bassi C.A."/>
            <person name="Berry A.M."/>
            <person name="Bickhart D.M."/>
            <person name="Choisne N."/>
            <person name="Couloux A."/>
            <person name="Cournoyer B."/>
            <person name="Cruveiller S."/>
            <person name="Daubin V."/>
            <person name="Demange N."/>
            <person name="Francino M.P."/>
            <person name="Goltsman E."/>
            <person name="Huang Y."/>
            <person name="Kopp O.R."/>
            <person name="Labarre L."/>
            <person name="Lapidus A."/>
            <person name="Lavire C."/>
            <person name="Marechal J."/>
            <person name="Martinez M."/>
            <person name="Mastronunzio J.E."/>
            <person name="Mullin B.C."/>
            <person name="Niemann J."/>
            <person name="Pujic P."/>
            <person name="Rawnsley T."/>
            <person name="Rouy Z."/>
            <person name="Schenowitz C."/>
            <person name="Sellstedt A."/>
            <person name="Tavares F."/>
            <person name="Tomkins J.P."/>
            <person name="Vallenet D."/>
            <person name="Valverde C."/>
            <person name="Wall L.G."/>
            <person name="Wang Y."/>
            <person name="Medigue C."/>
            <person name="Benson D.R."/>
        </authorList>
    </citation>
    <scope>NUCLEOTIDE SEQUENCE [LARGE SCALE GENOMIC DNA]</scope>
    <source>
        <strain evidence="5">DSM 45986 / CECT 9034 / ACN14a</strain>
    </source>
</reference>
<dbReference type="RefSeq" id="WP_011607142.1">
    <property type="nucleotide sequence ID" value="NC_008278.1"/>
</dbReference>
<proteinExistence type="predicted"/>
<keyword evidence="5" id="KW-1185">Reference proteome</keyword>
<dbReference type="eggNOG" id="COG5662">
    <property type="taxonomic scope" value="Bacteria"/>
</dbReference>